<accession>A0A0J9S287</accession>
<dbReference type="Proteomes" id="UP000053562">
    <property type="component" value="Unassembled WGS sequence"/>
</dbReference>
<dbReference type="AlphaFoldDB" id="A0A0J9S287"/>
<protein>
    <submittedName>
        <fullName evidence="1">Uncharacterized protein</fullName>
    </submittedName>
</protein>
<evidence type="ECO:0000313" key="2">
    <source>
        <dbReference type="Proteomes" id="UP000053562"/>
    </source>
</evidence>
<proteinExistence type="predicted"/>
<name>A0A0J9S287_PLAVI</name>
<evidence type="ECO:0000313" key="1">
    <source>
        <dbReference type="EMBL" id="KMZ76839.1"/>
    </source>
</evidence>
<organism evidence="1 2">
    <name type="scientific">Plasmodium vivax India VII</name>
    <dbReference type="NCBI Taxonomy" id="1077284"/>
    <lineage>
        <taxon>Eukaryota</taxon>
        <taxon>Sar</taxon>
        <taxon>Alveolata</taxon>
        <taxon>Apicomplexa</taxon>
        <taxon>Aconoidasida</taxon>
        <taxon>Haemosporida</taxon>
        <taxon>Plasmodiidae</taxon>
        <taxon>Plasmodium</taxon>
        <taxon>Plasmodium (Plasmodium)</taxon>
    </lineage>
</organism>
<dbReference type="EMBL" id="KQ234597">
    <property type="protein sequence ID" value="KMZ76839.1"/>
    <property type="molecule type" value="Genomic_DNA"/>
</dbReference>
<gene>
    <name evidence="1" type="ORF">PVIIG_05411</name>
</gene>
<sequence length="286" mass="32854">MRELGHSNEDYKNFCLKLVRNLGRYSDDFKFLRFTSDYCSYLNTWVYYSKNKYNIPDHIIVKCYQDYNEIASKGSVKTICPYYPYDDIYEPINIILLNLFEFNFHVLISTLNKENNVFIPSCQNFVCELVKIYNDMNSQFCGEKTGGDAKKIKTCDKLKNFYSTYMWFFYTNLSNNNIPSLDKGVVEYLAMCPQDKLISKLTSDMQGKLHVLKPLNGVRLEDTDETLSYVGPKNYAKDLASPTEADGENQVSSMARTVSTTVGTIAGASSVLALLYKVNKEFHLNV</sequence>
<reference evidence="1 2" key="1">
    <citation type="submission" date="2011-08" db="EMBL/GenBank/DDBJ databases">
        <title>The Genome Sequence of Plasmodium vivax India VII.</title>
        <authorList>
            <consortium name="The Broad Institute Genome Sequencing Platform"/>
            <consortium name="The Broad Institute Genome Sequencing Center for Infectious Disease"/>
            <person name="Neafsey D."/>
            <person name="Carlton J."/>
            <person name="Barnwell J."/>
            <person name="Collins W."/>
            <person name="Escalante A."/>
            <person name="Mullikin J."/>
            <person name="Saul A."/>
            <person name="Guigo R."/>
            <person name="Camara F."/>
            <person name="Young S.K."/>
            <person name="Zeng Q."/>
            <person name="Gargeya S."/>
            <person name="Fitzgerald M."/>
            <person name="Haas B."/>
            <person name="Abouelleil A."/>
            <person name="Alvarado L."/>
            <person name="Arachchi H.M."/>
            <person name="Berlin A."/>
            <person name="Brown A."/>
            <person name="Chapman S.B."/>
            <person name="Chen Z."/>
            <person name="Dunbar C."/>
            <person name="Freedman E."/>
            <person name="Gearin G."/>
            <person name="Gellesch M."/>
            <person name="Goldberg J."/>
            <person name="Griggs A."/>
            <person name="Gujja S."/>
            <person name="Heiman D."/>
            <person name="Howarth C."/>
            <person name="Larson L."/>
            <person name="Lui A."/>
            <person name="MacDonald P.J.P."/>
            <person name="Montmayeur A."/>
            <person name="Murphy C."/>
            <person name="Neiman D."/>
            <person name="Pearson M."/>
            <person name="Priest M."/>
            <person name="Roberts A."/>
            <person name="Saif S."/>
            <person name="Shea T."/>
            <person name="Shenoy N."/>
            <person name="Sisk P."/>
            <person name="Stolte C."/>
            <person name="Sykes S."/>
            <person name="Wortman J."/>
            <person name="Nusbaum C."/>
            <person name="Birren B."/>
        </authorList>
    </citation>
    <scope>NUCLEOTIDE SEQUENCE [LARGE SCALE GENOMIC DNA]</scope>
    <source>
        <strain evidence="1 2">India VII</strain>
    </source>
</reference>